<name>A0A502E1U7_9MYCO</name>
<evidence type="ECO:0000256" key="1">
    <source>
        <dbReference type="SAM" id="MobiDB-lite"/>
    </source>
</evidence>
<evidence type="ECO:0000313" key="3">
    <source>
        <dbReference type="Proteomes" id="UP000320095"/>
    </source>
</evidence>
<reference evidence="2 3" key="1">
    <citation type="journal article" date="2019" name="Environ. Microbiol.">
        <title>Species interactions and distinct microbial communities in high Arctic permafrost affected cryosols are associated with the CH4 and CO2 gas fluxes.</title>
        <authorList>
            <person name="Altshuler I."/>
            <person name="Hamel J."/>
            <person name="Turney S."/>
            <person name="Magnuson E."/>
            <person name="Levesque R."/>
            <person name="Greer C."/>
            <person name="Whyte L.G."/>
        </authorList>
    </citation>
    <scope>NUCLEOTIDE SEQUENCE [LARGE SCALE GENOMIC DNA]</scope>
    <source>
        <strain evidence="2 3">S5.20</strain>
    </source>
</reference>
<accession>A0A502E1U7</accession>
<keyword evidence="3" id="KW-1185">Reference proteome</keyword>
<dbReference type="RefSeq" id="WP_140697249.1">
    <property type="nucleotide sequence ID" value="NZ_RCZG01000013.1"/>
</dbReference>
<evidence type="ECO:0000313" key="2">
    <source>
        <dbReference type="EMBL" id="TPG31304.1"/>
    </source>
</evidence>
<dbReference type="AlphaFoldDB" id="A0A502E1U7"/>
<comment type="caution">
    <text evidence="2">The sequence shown here is derived from an EMBL/GenBank/DDBJ whole genome shotgun (WGS) entry which is preliminary data.</text>
</comment>
<proteinExistence type="predicted"/>
<organism evidence="2 3">
    <name type="scientific">Mycolicibacterium hodleri</name>
    <dbReference type="NCBI Taxonomy" id="49897"/>
    <lineage>
        <taxon>Bacteria</taxon>
        <taxon>Bacillati</taxon>
        <taxon>Actinomycetota</taxon>
        <taxon>Actinomycetes</taxon>
        <taxon>Mycobacteriales</taxon>
        <taxon>Mycobacteriaceae</taxon>
        <taxon>Mycolicibacterium</taxon>
    </lineage>
</organism>
<dbReference type="OrthoDB" id="4762282at2"/>
<sequence>MTWFLALQGAAHMQHQTSAYELQDSADVGELEKELMGAVMLDRVVPVPAMLPQNGRKQQKVTLYVRPAAWALWTFYQLSDEDRRQLTKENPLLNALQAAQRGQAAAAGQVNPLTGQPGPGNVNL</sequence>
<dbReference type="Proteomes" id="UP000320095">
    <property type="component" value="Unassembled WGS sequence"/>
</dbReference>
<feature type="region of interest" description="Disordered" evidence="1">
    <location>
        <begin position="104"/>
        <end position="124"/>
    </location>
</feature>
<protein>
    <submittedName>
        <fullName evidence="2">Uncharacterized protein</fullName>
    </submittedName>
</protein>
<gene>
    <name evidence="2" type="ORF">EAH80_25115</name>
</gene>
<dbReference type="EMBL" id="RCZG01000013">
    <property type="protein sequence ID" value="TPG31304.1"/>
    <property type="molecule type" value="Genomic_DNA"/>
</dbReference>